<dbReference type="PROSITE" id="PS50005">
    <property type="entry name" value="TPR"/>
    <property type="match status" value="2"/>
</dbReference>
<dbReference type="Pfam" id="PF00515">
    <property type="entry name" value="TPR_1"/>
    <property type="match status" value="1"/>
</dbReference>
<organism evidence="5 6">
    <name type="scientific">Ichthyophthirius multifiliis</name>
    <name type="common">White spot disease agent</name>
    <name type="synonym">Ich</name>
    <dbReference type="NCBI Taxonomy" id="5932"/>
    <lineage>
        <taxon>Eukaryota</taxon>
        <taxon>Sar</taxon>
        <taxon>Alveolata</taxon>
        <taxon>Ciliophora</taxon>
        <taxon>Intramacronucleata</taxon>
        <taxon>Oligohymenophorea</taxon>
        <taxon>Hymenostomatida</taxon>
        <taxon>Ophryoglenina</taxon>
        <taxon>Ichthyophthirius</taxon>
    </lineage>
</organism>
<dbReference type="SUPFAM" id="SSF48452">
    <property type="entry name" value="TPR-like"/>
    <property type="match status" value="1"/>
</dbReference>
<accession>G0QTY5</accession>
<dbReference type="Gene3D" id="1.25.40.10">
    <property type="entry name" value="Tetratricopeptide repeat domain"/>
    <property type="match status" value="1"/>
</dbReference>
<feature type="non-terminal residue" evidence="5">
    <location>
        <position position="1"/>
    </location>
</feature>
<keyword evidence="2 3" id="KW-0802">TPR repeat</keyword>
<dbReference type="Pfam" id="PF16669">
    <property type="entry name" value="TTC5_OB"/>
    <property type="match status" value="1"/>
</dbReference>
<reference evidence="5 6" key="1">
    <citation type="submission" date="2011-07" db="EMBL/GenBank/DDBJ databases">
        <authorList>
            <person name="Coyne R."/>
            <person name="Brami D."/>
            <person name="Johnson J."/>
            <person name="Hostetler J."/>
            <person name="Hannick L."/>
            <person name="Clark T."/>
            <person name="Cassidy-Hanley D."/>
            <person name="Inman J."/>
        </authorList>
    </citation>
    <scope>NUCLEOTIDE SEQUENCE [LARGE SCALE GENOMIC DNA]</scope>
    <source>
        <strain evidence="5 6">G5</strain>
    </source>
</reference>
<dbReference type="STRING" id="857967.G0QTY5"/>
<dbReference type="GeneID" id="14907459"/>
<dbReference type="PANTHER" id="PTHR44858">
    <property type="entry name" value="TETRATRICOPEPTIDE REPEAT PROTEIN 6"/>
    <property type="match status" value="1"/>
</dbReference>
<evidence type="ECO:0000256" key="2">
    <source>
        <dbReference type="ARBA" id="ARBA00022803"/>
    </source>
</evidence>
<evidence type="ECO:0000259" key="4">
    <source>
        <dbReference type="Pfam" id="PF16669"/>
    </source>
</evidence>
<evidence type="ECO:0000313" key="6">
    <source>
        <dbReference type="Proteomes" id="UP000008983"/>
    </source>
</evidence>
<dbReference type="eggNOG" id="ENOG502QQ6C">
    <property type="taxonomic scope" value="Eukaryota"/>
</dbReference>
<dbReference type="OMA" id="LEFAQSC"/>
<dbReference type="InterPro" id="IPR011990">
    <property type="entry name" value="TPR-like_helical_dom_sf"/>
</dbReference>
<dbReference type="InterPro" id="IPR050498">
    <property type="entry name" value="Ycf3"/>
</dbReference>
<dbReference type="InParanoid" id="G0QTY5"/>
<dbReference type="EMBL" id="GL983883">
    <property type="protein sequence ID" value="EGR31319.1"/>
    <property type="molecule type" value="Genomic_DNA"/>
</dbReference>
<evidence type="ECO:0000313" key="5">
    <source>
        <dbReference type="EMBL" id="EGR31319.1"/>
    </source>
</evidence>
<evidence type="ECO:0000256" key="3">
    <source>
        <dbReference type="PROSITE-ProRule" id="PRU00339"/>
    </source>
</evidence>
<keyword evidence="1" id="KW-0677">Repeat</keyword>
<proteinExistence type="predicted"/>
<feature type="repeat" description="TPR" evidence="3">
    <location>
        <begin position="38"/>
        <end position="71"/>
    </location>
</feature>
<dbReference type="PROSITE" id="PS50293">
    <property type="entry name" value="TPR_REGION"/>
    <property type="match status" value="1"/>
</dbReference>
<keyword evidence="6" id="KW-1185">Reference proteome</keyword>
<feature type="repeat" description="TPR" evidence="3">
    <location>
        <begin position="137"/>
        <end position="170"/>
    </location>
</feature>
<dbReference type="InterPro" id="IPR032076">
    <property type="entry name" value="TTC5_OB"/>
</dbReference>
<dbReference type="InterPro" id="IPR019734">
    <property type="entry name" value="TPR_rpt"/>
</dbReference>
<dbReference type="RefSeq" id="XP_004034805.1">
    <property type="nucleotide sequence ID" value="XM_004034757.1"/>
</dbReference>
<dbReference type="Proteomes" id="UP000008983">
    <property type="component" value="Unassembled WGS sequence"/>
</dbReference>
<dbReference type="OrthoDB" id="423589at2759"/>
<dbReference type="SMART" id="SM00028">
    <property type="entry name" value="TPR"/>
    <property type="match status" value="2"/>
</dbReference>
<name>G0QTY5_ICHMU</name>
<evidence type="ECO:0000256" key="1">
    <source>
        <dbReference type="ARBA" id="ARBA00022737"/>
    </source>
</evidence>
<dbReference type="PANTHER" id="PTHR44858:SF1">
    <property type="entry name" value="UDP-N-ACETYLGLUCOSAMINE--PEPTIDE N-ACETYLGLUCOSAMINYLTRANSFERASE SPINDLY-RELATED"/>
    <property type="match status" value="1"/>
</dbReference>
<sequence>NQQDRNYLIALALSILPQQDEKVEKLMKENIKFDPKSVESYVLLGLNYWKKRDYKQSKECFENALTNSNRKHIKALQYLSFVMRCIGEGQERSQNVENSIKIAKEALMLDMKNGESWYILGNATFTEQYQSQEYKNPDLYYNRGNIYKYIQDYNLAIEQYEKAYELDNTLDRFNKNMILTAKITHVITQNEEVPAQFVAVDLKGEFFCFSVYNTSKQIYDQVKRHSEIFCIDPIVKSMSLNKGDKENQGYKNVQVFDIKKFMVDYNKITDTYSPCVLNNQTI</sequence>
<dbReference type="AlphaFoldDB" id="G0QTY5"/>
<protein>
    <submittedName>
        <fullName evidence="5">Tetratricopeptide repeat protein</fullName>
    </submittedName>
</protein>
<dbReference type="Pfam" id="PF13181">
    <property type="entry name" value="TPR_8"/>
    <property type="match status" value="1"/>
</dbReference>
<gene>
    <name evidence="5" type="ORF">IMG5_112900</name>
</gene>
<feature type="domain" description="Tetratricopeptide repeat protein 5 OB fold" evidence="4">
    <location>
        <begin position="170"/>
        <end position="270"/>
    </location>
</feature>